<evidence type="ECO:0000259" key="11">
    <source>
        <dbReference type="Pfam" id="PF01693"/>
    </source>
</evidence>
<evidence type="ECO:0000256" key="5">
    <source>
        <dbReference type="ARBA" id="ARBA00022840"/>
    </source>
</evidence>
<feature type="domain" description="Ribonuclease H1 N-terminal" evidence="11">
    <location>
        <begin position="138"/>
        <end position="185"/>
    </location>
</feature>
<dbReference type="KEGG" id="pfy:PFICI_02527"/>
<dbReference type="Pfam" id="PF01693">
    <property type="entry name" value="Cauli_VI"/>
    <property type="match status" value="1"/>
</dbReference>
<keyword evidence="9" id="KW-0233">DNA recombination</keyword>
<gene>
    <name evidence="14" type="ORF">PFICI_02527</name>
</gene>
<dbReference type="CDD" id="cd18809">
    <property type="entry name" value="SF1_C_RecD"/>
    <property type="match status" value="1"/>
</dbReference>
<dbReference type="GO" id="GO:0006310">
    <property type="term" value="P:DNA recombination"/>
    <property type="evidence" value="ECO:0007669"/>
    <property type="project" value="UniProtKB-KW"/>
</dbReference>
<feature type="region of interest" description="Disordered" evidence="10">
    <location>
        <begin position="225"/>
        <end position="275"/>
    </location>
</feature>
<dbReference type="GO" id="GO:0043139">
    <property type="term" value="F:5'-3' DNA helicase activity"/>
    <property type="evidence" value="ECO:0007669"/>
    <property type="project" value="UniProtKB-EC"/>
</dbReference>
<keyword evidence="5 9" id="KW-0067">ATP-binding</keyword>
<evidence type="ECO:0000256" key="6">
    <source>
        <dbReference type="ARBA" id="ARBA00023125"/>
    </source>
</evidence>
<dbReference type="GO" id="GO:0006281">
    <property type="term" value="P:DNA repair"/>
    <property type="evidence" value="ECO:0007669"/>
    <property type="project" value="UniProtKB-KW"/>
</dbReference>
<dbReference type="Gene3D" id="3.40.970.10">
    <property type="entry name" value="Ribonuclease H1, N-terminal domain"/>
    <property type="match status" value="1"/>
</dbReference>
<dbReference type="Pfam" id="PF05970">
    <property type="entry name" value="PIF1"/>
    <property type="match status" value="1"/>
</dbReference>
<dbReference type="InterPro" id="IPR049163">
    <property type="entry name" value="Pif1-like_2B_dom"/>
</dbReference>
<feature type="region of interest" description="Disordered" evidence="10">
    <location>
        <begin position="81"/>
        <end position="117"/>
    </location>
</feature>
<dbReference type="Gene3D" id="3.40.50.300">
    <property type="entry name" value="P-loop containing nucleotide triphosphate hydrolases"/>
    <property type="match status" value="1"/>
</dbReference>
<evidence type="ECO:0000256" key="4">
    <source>
        <dbReference type="ARBA" id="ARBA00022806"/>
    </source>
</evidence>
<dbReference type="InParanoid" id="W3XGE2"/>
<protein>
    <recommendedName>
        <fullName evidence="9">ATP-dependent DNA helicase</fullName>
        <ecNumber evidence="9">5.6.2.3</ecNumber>
    </recommendedName>
</protein>
<proteinExistence type="inferred from homology"/>
<evidence type="ECO:0000313" key="15">
    <source>
        <dbReference type="Proteomes" id="UP000030651"/>
    </source>
</evidence>
<evidence type="ECO:0000313" key="14">
    <source>
        <dbReference type="EMBL" id="ETS84502.1"/>
    </source>
</evidence>
<dbReference type="Proteomes" id="UP000030651">
    <property type="component" value="Unassembled WGS sequence"/>
</dbReference>
<keyword evidence="3 9" id="KW-0378">Hydrolase</keyword>
<evidence type="ECO:0000256" key="2">
    <source>
        <dbReference type="ARBA" id="ARBA00022763"/>
    </source>
</evidence>
<comment type="catalytic activity">
    <reaction evidence="9">
        <text>ATP + H2O = ADP + phosphate + H(+)</text>
        <dbReference type="Rhea" id="RHEA:13065"/>
        <dbReference type="ChEBI" id="CHEBI:15377"/>
        <dbReference type="ChEBI" id="CHEBI:15378"/>
        <dbReference type="ChEBI" id="CHEBI:30616"/>
        <dbReference type="ChEBI" id="CHEBI:43474"/>
        <dbReference type="ChEBI" id="CHEBI:456216"/>
        <dbReference type="EC" id="5.6.2.3"/>
    </reaction>
</comment>
<evidence type="ECO:0000256" key="7">
    <source>
        <dbReference type="ARBA" id="ARBA00023204"/>
    </source>
</evidence>
<keyword evidence="2 9" id="KW-0227">DNA damage</keyword>
<dbReference type="EC" id="5.6.2.3" evidence="9"/>
<dbReference type="AlphaFoldDB" id="W3XGE2"/>
<sequence>MADNCFSYDVSRPSRKRAAAGESASQPIVLIDSDEEEAAGEAFTVPAPKRHRVEQSLPEFIPLDISDDENIFHGASNLHRGRDLDAQSAPNASKHKRPHPRGDQHNSSRNAPLNPSMDERIDKMITEWTRDMSAGAKKYYVALKARQPGIFTTWPECEAQVKGIAGWNGKTMYRTCSSLQEARNFARENLPNVLQEQDSRQERVNDQYNRPERDTVRSFRAEISVSNQPSEISNGQNRLKQGHSHRNGHDLTQSGIADSRPAISRGGLSAPQQSISVKVDSGELGDADGNVEFDVADDEPELCKEQQEAVNHALSGRNVFMTGSGGCGKSVVVRHLLKKFRAEDKNVSIVAPTGIAAFQVSGSTTCTFMGWTQDTCREPFEQVRKNLWKKKTAKRLKSTDVLIIDEISMVSNFHFERMSRAFTEIKGYRNQENLEPFGGCQVIAVGDFCQLPPINGLEFCNDCGMKMTKSTGRSTTYTCPECPRPIAYTEQDKWAFKSEAWADCNFANVHLTKIHRQSDEKFVQMLQKGRLGRKLVQAEIDLLMNHPCNVENGVWLSSRRKEVTDRNESEFAKINSEQFDYWCIDKFDCAHDDLRGTVNPVYWGKPPMERRPLDKLSEHRYSNCLSLKVGMPVILLKNVDVQAGLCNGSQGIVVGFEDYQKAAPPTPPNDSNYEGDEEGYRRAHRRWSETTNFMKHPGLDKQVLPVVQFHNGMRCMIQPDCTISQLSAAEGRYSLLLRTQIPLAQGWALTIHKSQGMTLERLVVNLASVFEHGQAYVALSRATALEGLKIEGGPSATNALRNKLGPPQEVMEFLHEKFPHMFQS</sequence>
<keyword evidence="7 9" id="KW-0234">DNA repair</keyword>
<evidence type="ECO:0000256" key="3">
    <source>
        <dbReference type="ARBA" id="ARBA00022801"/>
    </source>
</evidence>
<dbReference type="eggNOG" id="KOG0987">
    <property type="taxonomic scope" value="Eukaryota"/>
</dbReference>
<keyword evidence="8" id="KW-0413">Isomerase</keyword>
<evidence type="ECO:0000256" key="8">
    <source>
        <dbReference type="ARBA" id="ARBA00023235"/>
    </source>
</evidence>
<dbReference type="PANTHER" id="PTHR47642">
    <property type="entry name" value="ATP-DEPENDENT DNA HELICASE"/>
    <property type="match status" value="1"/>
</dbReference>
<dbReference type="STRING" id="1229662.W3XGE2"/>
<organism evidence="14 15">
    <name type="scientific">Pestalotiopsis fici (strain W106-1 / CGMCC3.15140)</name>
    <dbReference type="NCBI Taxonomy" id="1229662"/>
    <lineage>
        <taxon>Eukaryota</taxon>
        <taxon>Fungi</taxon>
        <taxon>Dikarya</taxon>
        <taxon>Ascomycota</taxon>
        <taxon>Pezizomycotina</taxon>
        <taxon>Sordariomycetes</taxon>
        <taxon>Xylariomycetidae</taxon>
        <taxon>Amphisphaeriales</taxon>
        <taxon>Sporocadaceae</taxon>
        <taxon>Pestalotiopsis</taxon>
    </lineage>
</organism>
<feature type="region of interest" description="Disordered" evidence="10">
    <location>
        <begin position="1"/>
        <end position="29"/>
    </location>
</feature>
<dbReference type="InterPro" id="IPR027417">
    <property type="entry name" value="P-loop_NTPase"/>
</dbReference>
<dbReference type="EMBL" id="KI912110">
    <property type="protein sequence ID" value="ETS84502.1"/>
    <property type="molecule type" value="Genomic_DNA"/>
</dbReference>
<evidence type="ECO:0000259" key="12">
    <source>
        <dbReference type="Pfam" id="PF05970"/>
    </source>
</evidence>
<dbReference type="HOGENOM" id="CLU_001613_7_4_1"/>
<evidence type="ECO:0000256" key="1">
    <source>
        <dbReference type="ARBA" id="ARBA00022741"/>
    </source>
</evidence>
<dbReference type="RefSeq" id="XP_007829299.1">
    <property type="nucleotide sequence ID" value="XM_007831108.1"/>
</dbReference>
<dbReference type="PANTHER" id="PTHR47642:SF5">
    <property type="entry name" value="ATP-DEPENDENT DNA HELICASE"/>
    <property type="match status" value="1"/>
</dbReference>
<comment type="similarity">
    <text evidence="9">Belongs to the helicase family.</text>
</comment>
<reference evidence="15" key="1">
    <citation type="journal article" date="2015" name="BMC Genomics">
        <title>Genomic and transcriptomic analysis of the endophytic fungus Pestalotiopsis fici reveals its lifestyle and high potential for synthesis of natural products.</title>
        <authorList>
            <person name="Wang X."/>
            <person name="Zhang X."/>
            <person name="Liu L."/>
            <person name="Xiang M."/>
            <person name="Wang W."/>
            <person name="Sun X."/>
            <person name="Che Y."/>
            <person name="Guo L."/>
            <person name="Liu G."/>
            <person name="Guo L."/>
            <person name="Wang C."/>
            <person name="Yin W.B."/>
            <person name="Stadler M."/>
            <person name="Zhang X."/>
            <person name="Liu X."/>
        </authorList>
    </citation>
    <scope>NUCLEOTIDE SEQUENCE [LARGE SCALE GENOMIC DNA]</scope>
    <source>
        <strain evidence="15">W106-1 / CGMCC3.15140</strain>
    </source>
</reference>
<dbReference type="GO" id="GO:0000723">
    <property type="term" value="P:telomere maintenance"/>
    <property type="evidence" value="ECO:0007669"/>
    <property type="project" value="InterPro"/>
</dbReference>
<dbReference type="OMA" id="KMNAQVM"/>
<keyword evidence="6" id="KW-0238">DNA-binding</keyword>
<keyword evidence="4 9" id="KW-0347">Helicase</keyword>
<name>W3XGE2_PESFW</name>
<evidence type="ECO:0000259" key="13">
    <source>
        <dbReference type="Pfam" id="PF21530"/>
    </source>
</evidence>
<dbReference type="InterPro" id="IPR037056">
    <property type="entry name" value="RNase_H1_N_sf"/>
</dbReference>
<evidence type="ECO:0000256" key="9">
    <source>
        <dbReference type="RuleBase" id="RU363044"/>
    </source>
</evidence>
<dbReference type="GO" id="GO:0005524">
    <property type="term" value="F:ATP binding"/>
    <property type="evidence" value="ECO:0007669"/>
    <property type="project" value="UniProtKB-KW"/>
</dbReference>
<keyword evidence="1 9" id="KW-0547">Nucleotide-binding</keyword>
<dbReference type="GeneID" id="19267540"/>
<dbReference type="Pfam" id="PF21530">
    <property type="entry name" value="Pif1_2B_dom"/>
    <property type="match status" value="1"/>
</dbReference>
<accession>W3XGE2</accession>
<feature type="compositionally biased region" description="Polar residues" evidence="10">
    <location>
        <begin position="225"/>
        <end position="239"/>
    </location>
</feature>
<dbReference type="InterPro" id="IPR010285">
    <property type="entry name" value="DNA_helicase_pif1-like_DEAD"/>
</dbReference>
<comment type="cofactor">
    <cofactor evidence="9">
        <name>Mg(2+)</name>
        <dbReference type="ChEBI" id="CHEBI:18420"/>
    </cofactor>
</comment>
<dbReference type="GO" id="GO:0016887">
    <property type="term" value="F:ATP hydrolysis activity"/>
    <property type="evidence" value="ECO:0007669"/>
    <property type="project" value="RHEA"/>
</dbReference>
<feature type="domain" description="DNA helicase Pif1-like DEAD-box helicase" evidence="12">
    <location>
        <begin position="304"/>
        <end position="454"/>
    </location>
</feature>
<dbReference type="OrthoDB" id="432234at2759"/>
<feature type="domain" description="DNA helicase Pif1-like 2B" evidence="13">
    <location>
        <begin position="623"/>
        <end position="656"/>
    </location>
</feature>
<dbReference type="SUPFAM" id="SSF55658">
    <property type="entry name" value="L9 N-domain-like"/>
    <property type="match status" value="1"/>
</dbReference>
<evidence type="ECO:0000256" key="10">
    <source>
        <dbReference type="SAM" id="MobiDB-lite"/>
    </source>
</evidence>
<dbReference type="InterPro" id="IPR009027">
    <property type="entry name" value="Ribosomal_bL9/RNase_H1_N"/>
</dbReference>
<dbReference type="InterPro" id="IPR011320">
    <property type="entry name" value="RNase_H1_N"/>
</dbReference>
<dbReference type="SUPFAM" id="SSF52540">
    <property type="entry name" value="P-loop containing nucleoside triphosphate hydrolases"/>
    <property type="match status" value="2"/>
</dbReference>
<dbReference type="InterPro" id="IPR051055">
    <property type="entry name" value="PIF1_helicase"/>
</dbReference>
<keyword evidence="15" id="KW-1185">Reference proteome</keyword>